<gene>
    <name evidence="3" type="ORF">AWE51_11860</name>
</gene>
<evidence type="ECO:0000313" key="3">
    <source>
        <dbReference type="EMBL" id="KZS39240.1"/>
    </source>
</evidence>
<dbReference type="Gene3D" id="3.40.50.1820">
    <property type="entry name" value="alpha/beta hydrolase"/>
    <property type="match status" value="1"/>
</dbReference>
<proteinExistence type="predicted"/>
<evidence type="ECO:0000259" key="2">
    <source>
        <dbReference type="Pfam" id="PF00561"/>
    </source>
</evidence>
<evidence type="ECO:0000313" key="4">
    <source>
        <dbReference type="Proteomes" id="UP000076715"/>
    </source>
</evidence>
<comment type="caution">
    <text evidence="3">The sequence shown here is derived from an EMBL/GenBank/DDBJ whole genome shotgun (WGS) entry which is preliminary data.</text>
</comment>
<dbReference type="Pfam" id="PF00561">
    <property type="entry name" value="Abhydrolase_1"/>
    <property type="match status" value="1"/>
</dbReference>
<dbReference type="AlphaFoldDB" id="A0A162YN52"/>
<dbReference type="RefSeq" id="WP_066317190.1">
    <property type="nucleotide sequence ID" value="NZ_CANLSS010000017.1"/>
</dbReference>
<dbReference type="InterPro" id="IPR029058">
    <property type="entry name" value="AB_hydrolase_fold"/>
</dbReference>
<accession>A0A162YN52</accession>
<dbReference type="EMBL" id="LQRT01000035">
    <property type="protein sequence ID" value="KZS39240.1"/>
    <property type="molecule type" value="Genomic_DNA"/>
</dbReference>
<dbReference type="GO" id="GO:0052689">
    <property type="term" value="F:carboxylic ester hydrolase activity"/>
    <property type="evidence" value="ECO:0007669"/>
    <property type="project" value="TreeGrafter"/>
</dbReference>
<dbReference type="SUPFAM" id="SSF53474">
    <property type="entry name" value="alpha/beta-Hydrolases"/>
    <property type="match status" value="1"/>
</dbReference>
<feature type="domain" description="AB hydrolase-1" evidence="2">
    <location>
        <begin position="13"/>
        <end position="242"/>
    </location>
</feature>
<protein>
    <submittedName>
        <fullName evidence="3">Alpha/beta hydrolase</fullName>
    </submittedName>
</protein>
<keyword evidence="4" id="KW-1185">Reference proteome</keyword>
<reference evidence="3 4" key="1">
    <citation type="submission" date="2016-01" db="EMBL/GenBank/DDBJ databases">
        <title>The draft genome sequence of Aquimarina sp. RZW4-3-2.</title>
        <authorList>
            <person name="Wang Y."/>
        </authorList>
    </citation>
    <scope>NUCLEOTIDE SEQUENCE [LARGE SCALE GENOMIC DNA]</scope>
    <source>
        <strain evidence="3 4">RZW4-3-2</strain>
    </source>
</reference>
<dbReference type="PANTHER" id="PTHR46118">
    <property type="entry name" value="PROTEIN ABHD11"/>
    <property type="match status" value="1"/>
</dbReference>
<sequence>MKLYANVFGEGQPFVILHGFLGMGDNWKTLGKKISEQGFQVHLVDQRNHGRSPHSSDFSYAYMAEDVLAYCNDNNLENIVLLGHSMGGKTAMLFAAQNAHLVAKLIVADIGPKYYPLHHQDILDGLSSLDFEILNTRQKVDQELSLYVKDIGVRMFLLKNLYWKDKGQLGLRINLKSLIENASQIGVELPEKFSYLREVLFLKGEKSNYILENDKERIKQQFPNAIFKEISAAGHWLHAENPTDFLVQVLEFIKK</sequence>
<dbReference type="PANTHER" id="PTHR46118:SF4">
    <property type="entry name" value="PROTEIN ABHD11"/>
    <property type="match status" value="1"/>
</dbReference>
<name>A0A162YN52_9FLAO</name>
<organism evidence="3 4">
    <name type="scientific">Aquimarina aggregata</name>
    <dbReference type="NCBI Taxonomy" id="1642818"/>
    <lineage>
        <taxon>Bacteria</taxon>
        <taxon>Pseudomonadati</taxon>
        <taxon>Bacteroidota</taxon>
        <taxon>Flavobacteriia</taxon>
        <taxon>Flavobacteriales</taxon>
        <taxon>Flavobacteriaceae</taxon>
        <taxon>Aquimarina</taxon>
    </lineage>
</organism>
<evidence type="ECO:0000256" key="1">
    <source>
        <dbReference type="ARBA" id="ARBA00022801"/>
    </source>
</evidence>
<dbReference type="STRING" id="1642818.AWE51_11860"/>
<dbReference type="InterPro" id="IPR000073">
    <property type="entry name" value="AB_hydrolase_1"/>
</dbReference>
<dbReference type="OrthoDB" id="9808398at2"/>
<dbReference type="Proteomes" id="UP000076715">
    <property type="component" value="Unassembled WGS sequence"/>
</dbReference>
<keyword evidence="1 3" id="KW-0378">Hydrolase</keyword>